<feature type="transmembrane region" description="Helical" evidence="1">
    <location>
        <begin position="169"/>
        <end position="186"/>
    </location>
</feature>
<name>A0A098LIN5_9BACT</name>
<dbReference type="InterPro" id="IPR011989">
    <property type="entry name" value="ARM-like"/>
</dbReference>
<dbReference type="Gene3D" id="2.60.120.10">
    <property type="entry name" value="Jelly Rolls"/>
    <property type="match status" value="1"/>
</dbReference>
<evidence type="ECO:0008006" key="4">
    <source>
        <dbReference type="Google" id="ProtNLM"/>
    </source>
</evidence>
<keyword evidence="3" id="KW-1185">Reference proteome</keyword>
<reference evidence="2 3" key="1">
    <citation type="submission" date="2014-09" db="EMBL/GenBank/DDBJ databases">
        <title>Sporocytophaga myxococcoides PG-01 genome sequencing.</title>
        <authorList>
            <person name="Liu L."/>
            <person name="Gao P.J."/>
            <person name="Chen G.J."/>
            <person name="Wang L.S."/>
        </authorList>
    </citation>
    <scope>NUCLEOTIDE SEQUENCE [LARGE SCALE GENOMIC DNA]</scope>
    <source>
        <strain evidence="2 3">PG-01</strain>
    </source>
</reference>
<sequence>MFALLSGLTFYFTEYFYLVFVEDQYAGAGKTMDFLSGFSAAIIGLGFLLQLIAARWVNAKYGYLTSLLILPGFLALFTLIFLVLGIIEGYDPSKSVFFFLFMLVCISKLLSVSLFKSLEFSTFKFFFMPLDHLLRSDVQSKIERVVREAGKAVAGLLLIIALRYIKVEFIPVFLLVLLGVWAYVAVKMNNAYREKLVVSLDMPEEIEKKDKAASGIIDELSFTILNNPGKNLQVYLNLLKILDPHVHKDIVLELLKNEDEETLKIALNEASELCLLPAIPILSAIKNSRFYPVLRCRDVLDKVFNQLNAAEFRLEKVKYIEQLTLSKLRKERVYGALLSAYSEDAIKPRLLNKLFRDVDGKVRYNAVVSSADSANSDLQKNLIEKLSEPFYSNGALAALVATGEKILPAAENAFYLTGQEEKIQLRIVQGYGRMGTENAVQLLLKKLSYRNHNVARAAFEALSRSGYNITGDRVIQFKAELEEYTSVLVWNMSVYLDLVSFKASDVIIQAMLSEIESNYDSIFKLLSLLYDPKTIALIKENIFSKDAEKSEYAFGLLEVTLGEEMKPFLLPLLNTASYEDKLERMQEYFPSEPLDILEILYDLVQRDYKYVNRWTKACALKELAEQKEEINTDIFVANIINPDPLLKETASVALYIKAPHLFPVAFERFRRELGANFSKDVVSKILISNVSGNHEYIMLEEGKLEVSENKEPINQAEAREYFTSPNLKFEIIRFLKGVDDFRFVPGIILMEVAKVTSFYEFKQGETIATFERPENIDYYFVRSGKILLNNEDENREVVSGNGFINNFIYLGSADFKVELIAQTDCSVYKVKQEEFNEVMSFFEDIPSSIVTNKKNPKV</sequence>
<feature type="transmembrane region" description="Helical" evidence="1">
    <location>
        <begin position="96"/>
        <end position="115"/>
    </location>
</feature>
<gene>
    <name evidence="2" type="ORF">MYP_3543</name>
</gene>
<dbReference type="eggNOG" id="COG1413">
    <property type="taxonomic scope" value="Bacteria"/>
</dbReference>
<dbReference type="EMBL" id="BBLT01000007">
    <property type="protein sequence ID" value="GAL86314.1"/>
    <property type="molecule type" value="Genomic_DNA"/>
</dbReference>
<dbReference type="STRING" id="153721.MYP_3543"/>
<dbReference type="Gene3D" id="1.25.10.10">
    <property type="entry name" value="Leucine-rich Repeat Variant"/>
    <property type="match status" value="1"/>
</dbReference>
<dbReference type="InterPro" id="IPR016024">
    <property type="entry name" value="ARM-type_fold"/>
</dbReference>
<dbReference type="Proteomes" id="UP000030185">
    <property type="component" value="Unassembled WGS sequence"/>
</dbReference>
<dbReference type="InterPro" id="IPR018490">
    <property type="entry name" value="cNMP-bd_dom_sf"/>
</dbReference>
<dbReference type="InterPro" id="IPR014710">
    <property type="entry name" value="RmlC-like_jellyroll"/>
</dbReference>
<keyword evidence="1" id="KW-1133">Transmembrane helix</keyword>
<evidence type="ECO:0000313" key="2">
    <source>
        <dbReference type="EMBL" id="GAL86314.1"/>
    </source>
</evidence>
<dbReference type="SUPFAM" id="SSF51206">
    <property type="entry name" value="cAMP-binding domain-like"/>
    <property type="match status" value="1"/>
</dbReference>
<accession>A0A098LIN5</accession>
<dbReference type="AlphaFoldDB" id="A0A098LIN5"/>
<comment type="caution">
    <text evidence="2">The sequence shown here is derived from an EMBL/GenBank/DDBJ whole genome shotgun (WGS) entry which is preliminary data.</text>
</comment>
<evidence type="ECO:0000313" key="3">
    <source>
        <dbReference type="Proteomes" id="UP000030185"/>
    </source>
</evidence>
<evidence type="ECO:0000256" key="1">
    <source>
        <dbReference type="SAM" id="Phobius"/>
    </source>
</evidence>
<feature type="transmembrane region" description="Helical" evidence="1">
    <location>
        <begin position="61"/>
        <end position="84"/>
    </location>
</feature>
<dbReference type="SUPFAM" id="SSF48371">
    <property type="entry name" value="ARM repeat"/>
    <property type="match status" value="2"/>
</dbReference>
<keyword evidence="1" id="KW-0472">Membrane</keyword>
<keyword evidence="1" id="KW-0812">Transmembrane</keyword>
<feature type="transmembrane region" description="Helical" evidence="1">
    <location>
        <begin position="34"/>
        <end position="54"/>
    </location>
</feature>
<protein>
    <recommendedName>
        <fullName evidence="4">Cyclic nucleotide-binding domain-containing protein</fullName>
    </recommendedName>
</protein>
<proteinExistence type="predicted"/>
<organism evidence="2 3">
    <name type="scientific">Sporocytophaga myxococcoides</name>
    <dbReference type="NCBI Taxonomy" id="153721"/>
    <lineage>
        <taxon>Bacteria</taxon>
        <taxon>Pseudomonadati</taxon>
        <taxon>Bacteroidota</taxon>
        <taxon>Cytophagia</taxon>
        <taxon>Cytophagales</taxon>
        <taxon>Cytophagaceae</taxon>
        <taxon>Sporocytophaga</taxon>
    </lineage>
</organism>